<proteinExistence type="predicted"/>
<keyword evidence="4" id="KW-1185">Reference proteome</keyword>
<feature type="transmembrane region" description="Helical" evidence="1">
    <location>
        <begin position="46"/>
        <end position="63"/>
    </location>
</feature>
<feature type="domain" description="DUF7670" evidence="2">
    <location>
        <begin position="3"/>
        <end position="114"/>
    </location>
</feature>
<name>A0A3A1N5G8_9FLAO</name>
<feature type="transmembrane region" description="Helical" evidence="1">
    <location>
        <begin position="68"/>
        <end position="85"/>
    </location>
</feature>
<protein>
    <recommendedName>
        <fullName evidence="2">DUF7670 domain-containing protein</fullName>
    </recommendedName>
</protein>
<evidence type="ECO:0000259" key="2">
    <source>
        <dbReference type="Pfam" id="PF24709"/>
    </source>
</evidence>
<keyword evidence="1" id="KW-0812">Transmembrane</keyword>
<reference evidence="3 4" key="1">
    <citation type="submission" date="2018-08" db="EMBL/GenBank/DDBJ databases">
        <title>Proposal of Muricauda 72 sp.nov. and Muricauda NH166 sp.nov., isolated from seawater.</title>
        <authorList>
            <person name="Cheng H."/>
            <person name="Wu Y.-H."/>
            <person name="Guo L.-L."/>
            <person name="Xu X.-W."/>
        </authorList>
    </citation>
    <scope>NUCLEOTIDE SEQUENCE [LARGE SCALE GENOMIC DNA]</scope>
    <source>
        <strain evidence="3 4">KCTC 22173</strain>
    </source>
</reference>
<gene>
    <name evidence="3" type="ORF">D2V08_10620</name>
</gene>
<sequence length="119" mass="13195">MSTKTYKKLRWAIRGLSGLLIAFSLLMFIGETFFEESTGGPLTSNAILQLSIAAVGLVGLGLAWKWELIGGIVALIAFIVLAIINPRVLEMPLMFVWPANAMLFIMLWALKRNKTIDKK</sequence>
<dbReference type="Pfam" id="PF24709">
    <property type="entry name" value="DUF7670"/>
    <property type="match status" value="1"/>
</dbReference>
<evidence type="ECO:0000313" key="3">
    <source>
        <dbReference type="EMBL" id="RIV32875.1"/>
    </source>
</evidence>
<feature type="transmembrane region" description="Helical" evidence="1">
    <location>
        <begin position="12"/>
        <end position="34"/>
    </location>
</feature>
<dbReference type="Proteomes" id="UP000266067">
    <property type="component" value="Unassembled WGS sequence"/>
</dbReference>
<evidence type="ECO:0000256" key="1">
    <source>
        <dbReference type="SAM" id="Phobius"/>
    </source>
</evidence>
<evidence type="ECO:0000313" key="4">
    <source>
        <dbReference type="Proteomes" id="UP000266067"/>
    </source>
</evidence>
<dbReference type="RefSeq" id="WP_119608140.1">
    <property type="nucleotide sequence ID" value="NZ_QXFH01000072.1"/>
</dbReference>
<feature type="transmembrane region" description="Helical" evidence="1">
    <location>
        <begin position="91"/>
        <end position="110"/>
    </location>
</feature>
<keyword evidence="1" id="KW-0472">Membrane</keyword>
<dbReference type="EMBL" id="QXFH01000072">
    <property type="protein sequence ID" value="RIV32875.1"/>
    <property type="molecule type" value="Genomic_DNA"/>
</dbReference>
<dbReference type="AlphaFoldDB" id="A0A3A1N5G8"/>
<keyword evidence="1" id="KW-1133">Transmembrane helix</keyword>
<dbReference type="InterPro" id="IPR056087">
    <property type="entry name" value="DUF7670"/>
</dbReference>
<organism evidence="3 4">
    <name type="scientific">Flagellimonas lutimaris</name>
    <dbReference type="NCBI Taxonomy" id="475082"/>
    <lineage>
        <taxon>Bacteria</taxon>
        <taxon>Pseudomonadati</taxon>
        <taxon>Bacteroidota</taxon>
        <taxon>Flavobacteriia</taxon>
        <taxon>Flavobacteriales</taxon>
        <taxon>Flavobacteriaceae</taxon>
        <taxon>Flagellimonas</taxon>
    </lineage>
</organism>
<comment type="caution">
    <text evidence="3">The sequence shown here is derived from an EMBL/GenBank/DDBJ whole genome shotgun (WGS) entry which is preliminary data.</text>
</comment>
<accession>A0A3A1N5G8</accession>